<feature type="non-terminal residue" evidence="2">
    <location>
        <position position="1"/>
    </location>
</feature>
<proteinExistence type="predicted"/>
<evidence type="ECO:0000313" key="3">
    <source>
        <dbReference type="Proteomes" id="UP001219934"/>
    </source>
</evidence>
<protein>
    <submittedName>
        <fullName evidence="2">Uncharacterized protein</fullName>
    </submittedName>
</protein>
<feature type="non-terminal residue" evidence="2">
    <location>
        <position position="51"/>
    </location>
</feature>
<organism evidence="2 3">
    <name type="scientific">Pogonophryne albipinna</name>
    <dbReference type="NCBI Taxonomy" id="1090488"/>
    <lineage>
        <taxon>Eukaryota</taxon>
        <taxon>Metazoa</taxon>
        <taxon>Chordata</taxon>
        <taxon>Craniata</taxon>
        <taxon>Vertebrata</taxon>
        <taxon>Euteleostomi</taxon>
        <taxon>Actinopterygii</taxon>
        <taxon>Neopterygii</taxon>
        <taxon>Teleostei</taxon>
        <taxon>Neoteleostei</taxon>
        <taxon>Acanthomorphata</taxon>
        <taxon>Eupercaria</taxon>
        <taxon>Perciformes</taxon>
        <taxon>Notothenioidei</taxon>
        <taxon>Pogonophryne</taxon>
    </lineage>
</organism>
<dbReference type="AlphaFoldDB" id="A0AAD6BFZ1"/>
<dbReference type="Proteomes" id="UP001219934">
    <property type="component" value="Unassembled WGS sequence"/>
</dbReference>
<accession>A0AAD6BFZ1</accession>
<keyword evidence="3" id="KW-1185">Reference proteome</keyword>
<feature type="region of interest" description="Disordered" evidence="1">
    <location>
        <begin position="1"/>
        <end position="34"/>
    </location>
</feature>
<dbReference type="EMBL" id="JAPTMU010000005">
    <property type="protein sequence ID" value="KAJ4943259.1"/>
    <property type="molecule type" value="Genomic_DNA"/>
</dbReference>
<reference evidence="2" key="1">
    <citation type="submission" date="2022-11" db="EMBL/GenBank/DDBJ databases">
        <title>Chromosome-level genome of Pogonophryne albipinna.</title>
        <authorList>
            <person name="Jo E."/>
        </authorList>
    </citation>
    <scope>NUCLEOTIDE SEQUENCE</scope>
    <source>
        <strain evidence="2">SGF0006</strain>
        <tissue evidence="2">Muscle</tissue>
    </source>
</reference>
<sequence>TGPCAQRIKKENDDDPTLKPVGKKYNPDTTEVTEKKVPPGLLKKFGPMPKN</sequence>
<name>A0AAD6BFZ1_9TELE</name>
<evidence type="ECO:0000256" key="1">
    <source>
        <dbReference type="SAM" id="MobiDB-lite"/>
    </source>
</evidence>
<gene>
    <name evidence="2" type="ORF">JOQ06_005763</name>
</gene>
<comment type="caution">
    <text evidence="2">The sequence shown here is derived from an EMBL/GenBank/DDBJ whole genome shotgun (WGS) entry which is preliminary data.</text>
</comment>
<evidence type="ECO:0000313" key="2">
    <source>
        <dbReference type="EMBL" id="KAJ4943259.1"/>
    </source>
</evidence>